<sequence length="78" mass="8911">MNAGNALSRLSYRINKGSRWRELSNGFELENFPTNKCSRWRELSAKRTEGGHPYMATTLSLTPFDSSHQREPVNLISP</sequence>
<evidence type="ECO:0000313" key="7">
    <source>
        <dbReference type="EMBL" id="RDX11064.1"/>
    </source>
</evidence>
<dbReference type="Proteomes" id="UP000481350">
    <property type="component" value="Unassembled WGS sequence"/>
</dbReference>
<evidence type="ECO:0000313" key="4">
    <source>
        <dbReference type="EMBL" id="KAB7335182.1"/>
    </source>
</evidence>
<proteinExistence type="predicted"/>
<dbReference type="EMBL" id="NJNR01000002">
    <property type="protein sequence ID" value="RDX11064.1"/>
    <property type="molecule type" value="Genomic_DNA"/>
</dbReference>
<dbReference type="EMBL" id="WDZO01000006">
    <property type="protein sequence ID" value="KAB6913718.1"/>
    <property type="molecule type" value="Genomic_DNA"/>
</dbReference>
<dbReference type="AlphaFoldDB" id="A0A0M4NNM2"/>
<accession>A0A0M4NNM2</accession>
<dbReference type="Proteomes" id="UP000265775">
    <property type="component" value="Unassembled WGS sequence"/>
</dbReference>
<evidence type="ECO:0000313" key="9">
    <source>
        <dbReference type="EMBL" id="RGW64881.1"/>
    </source>
</evidence>
<evidence type="ECO:0000313" key="2">
    <source>
        <dbReference type="EMBL" id="KAB6917929.1"/>
    </source>
</evidence>
<comment type="caution">
    <text evidence="4">The sequence shown here is derived from an EMBL/GenBank/DDBJ whole genome shotgun (WGS) entry which is preliminary data.</text>
</comment>
<dbReference type="Proteomes" id="UP000257074">
    <property type="component" value="Unassembled WGS sequence"/>
</dbReference>
<reference evidence="7 10" key="1">
    <citation type="journal article" date="2017" name="Anaerobe">
        <title>Quantification, isolation and characterization of Bifidobacterium from the vaginal microbiomes of reproductive aged women.</title>
        <authorList>
            <person name="Freitas A.C."/>
            <person name="Hill J.E."/>
        </authorList>
    </citation>
    <scope>NUCLEOTIDE SEQUENCE [LARGE SCALE GENOMIC DNA]</scope>
    <source>
        <strain evidence="7 10">N6D05</strain>
    </source>
</reference>
<evidence type="ECO:0000313" key="16">
    <source>
        <dbReference type="Proteomes" id="UP000468842"/>
    </source>
</evidence>
<dbReference type="EMBL" id="WDRC01000031">
    <property type="protein sequence ID" value="KAB7357058.1"/>
    <property type="molecule type" value="Genomic_DNA"/>
</dbReference>
<evidence type="ECO:0000313" key="13">
    <source>
        <dbReference type="Proteomes" id="UP000430971"/>
    </source>
</evidence>
<evidence type="ECO:0000313" key="14">
    <source>
        <dbReference type="Proteomes" id="UP000460333"/>
    </source>
</evidence>
<dbReference type="Proteomes" id="UP000491334">
    <property type="component" value="Unassembled WGS sequence"/>
</dbReference>
<evidence type="ECO:0000313" key="8">
    <source>
        <dbReference type="EMBL" id="RGL05516.1"/>
    </source>
</evidence>
<evidence type="ECO:0000313" key="10">
    <source>
        <dbReference type="Proteomes" id="UP000257074"/>
    </source>
</evidence>
<evidence type="ECO:0000313" key="11">
    <source>
        <dbReference type="Proteomes" id="UP000261186"/>
    </source>
</evidence>
<dbReference type="Proteomes" id="UP000460333">
    <property type="component" value="Unassembled WGS sequence"/>
</dbReference>
<reference evidence="11 12" key="2">
    <citation type="submission" date="2018-08" db="EMBL/GenBank/DDBJ databases">
        <title>A genome reference for cultivated species of the human gut microbiota.</title>
        <authorList>
            <person name="Zou Y."/>
            <person name="Xue W."/>
            <person name="Luo G."/>
        </authorList>
    </citation>
    <scope>NUCLEOTIDE SEQUENCE [LARGE SCALE GENOMIC DNA]</scope>
    <source>
        <strain evidence="9 12">AF11-12</strain>
        <strain evidence="8 11">TF08-4AC</strain>
    </source>
</reference>
<protein>
    <submittedName>
        <fullName evidence="4">Uncharacterized protein</fullName>
    </submittedName>
</protein>
<evidence type="ECO:0000313" key="12">
    <source>
        <dbReference type="Proteomes" id="UP000265775"/>
    </source>
</evidence>
<dbReference type="Proteomes" id="UP000261186">
    <property type="component" value="Unassembled WGS sequence"/>
</dbReference>
<evidence type="ECO:0000313" key="18">
    <source>
        <dbReference type="Proteomes" id="UP000491334"/>
    </source>
</evidence>
<evidence type="ECO:0000313" key="15">
    <source>
        <dbReference type="Proteomes" id="UP000460881"/>
    </source>
</evidence>
<evidence type="ECO:0000313" key="3">
    <source>
        <dbReference type="EMBL" id="KAB7235879.1"/>
    </source>
</evidence>
<evidence type="ECO:0000313" key="17">
    <source>
        <dbReference type="Proteomes" id="UP000481350"/>
    </source>
</evidence>
<dbReference type="EMBL" id="WDRM01000031">
    <property type="protein sequence ID" value="KAB7335182.1"/>
    <property type="molecule type" value="Genomic_DNA"/>
</dbReference>
<dbReference type="Proteomes" id="UP000460881">
    <property type="component" value="Unassembled WGS sequence"/>
</dbReference>
<evidence type="ECO:0000313" key="5">
    <source>
        <dbReference type="EMBL" id="KAB7357058.1"/>
    </source>
</evidence>
<organism evidence="4 13">
    <name type="scientific">Bifidobacterium longum</name>
    <dbReference type="NCBI Taxonomy" id="216816"/>
    <lineage>
        <taxon>Bacteria</taxon>
        <taxon>Bacillati</taxon>
        <taxon>Actinomycetota</taxon>
        <taxon>Actinomycetes</taxon>
        <taxon>Bifidobacteriales</taxon>
        <taxon>Bifidobacteriaceae</taxon>
        <taxon>Bifidobacterium</taxon>
    </lineage>
</organism>
<dbReference type="EMBL" id="QSRH01000001">
    <property type="protein sequence ID" value="RGL05516.1"/>
    <property type="molecule type" value="Genomic_DNA"/>
</dbReference>
<dbReference type="EMBL" id="WDZP01000014">
    <property type="protein sequence ID" value="KAB6917929.1"/>
    <property type="molecule type" value="Genomic_DNA"/>
</dbReference>
<dbReference type="EMBL" id="WDTJ01000006">
    <property type="protein sequence ID" value="KAB7235879.1"/>
    <property type="molecule type" value="Genomic_DNA"/>
</dbReference>
<name>A0A0M4NNM2_BIFLN</name>
<dbReference type="Proteomes" id="UP000430971">
    <property type="component" value="Unassembled WGS sequence"/>
</dbReference>
<reference evidence="13 14" key="3">
    <citation type="journal article" date="2019" name="Nat. Med.">
        <title>A library of human gut bacterial isolates paired with longitudinal multiomics data enables mechanistic microbiome research.</title>
        <authorList>
            <person name="Poyet M."/>
            <person name="Groussin M."/>
            <person name="Gibbons S.M."/>
            <person name="Avila-Pacheco J."/>
            <person name="Jiang X."/>
            <person name="Kearney S.M."/>
            <person name="Perrotta A.R."/>
            <person name="Berdy B."/>
            <person name="Zhao S."/>
            <person name="Lieberman T.D."/>
            <person name="Swanson P.K."/>
            <person name="Smith M."/>
            <person name="Roesemann S."/>
            <person name="Alexander J.E."/>
            <person name="Rich S.A."/>
            <person name="Livny J."/>
            <person name="Vlamakis H."/>
            <person name="Clish C."/>
            <person name="Bullock K."/>
            <person name="Deik A."/>
            <person name="Scott J."/>
            <person name="Pierce K.A."/>
            <person name="Xavier R.J."/>
            <person name="Alm E.J."/>
        </authorList>
    </citation>
    <scope>NUCLEOTIDE SEQUENCE [LARGE SCALE GENOMIC DNA]</scope>
    <source>
        <strain evidence="3 14">BIOML-A118</strain>
        <strain evidence="1 17">BIOML-A283</strain>
        <strain evidence="2 18">BIOML-A284</strain>
        <strain evidence="6 16">BIOML-A37</strain>
        <strain evidence="5 15">BIOML-A55</strain>
        <strain evidence="4 13">BIOML-A65</strain>
    </source>
</reference>
<dbReference type="Proteomes" id="UP000468842">
    <property type="component" value="Unassembled WGS sequence"/>
</dbReference>
<evidence type="ECO:0000313" key="1">
    <source>
        <dbReference type="EMBL" id="KAB6913718.1"/>
    </source>
</evidence>
<dbReference type="EMBL" id="WDQK01000001">
    <property type="protein sequence ID" value="KAB7397234.1"/>
    <property type="molecule type" value="Genomic_DNA"/>
</dbReference>
<evidence type="ECO:0000313" key="6">
    <source>
        <dbReference type="EMBL" id="KAB7397234.1"/>
    </source>
</evidence>
<dbReference type="EMBL" id="QSAR01000004">
    <property type="protein sequence ID" value="RGW64881.1"/>
    <property type="molecule type" value="Genomic_DNA"/>
</dbReference>
<gene>
    <name evidence="7" type="ORF">CE169_00495</name>
    <name evidence="9" type="ORF">DWV59_04920</name>
    <name evidence="8" type="ORF">DXC85_00680</name>
    <name evidence="6" type="ORF">GBB40_00865</name>
    <name evidence="5" type="ORF">GBB63_10130</name>
    <name evidence="4" type="ORF">GBB73_10245</name>
    <name evidence="3" type="ORF">GBC43_06150</name>
    <name evidence="1" type="ORF">GBJ98_04325</name>
    <name evidence="2" type="ORF">GBK06_06615</name>
</gene>